<organism evidence="1 2">
    <name type="scientific">Listeria booriae</name>
    <dbReference type="NCBI Taxonomy" id="1552123"/>
    <lineage>
        <taxon>Bacteria</taxon>
        <taxon>Bacillati</taxon>
        <taxon>Bacillota</taxon>
        <taxon>Bacilli</taxon>
        <taxon>Bacillales</taxon>
        <taxon>Listeriaceae</taxon>
        <taxon>Listeria</taxon>
    </lineage>
</organism>
<dbReference type="AlphaFoldDB" id="A0A841XZB1"/>
<comment type="caution">
    <text evidence="1">The sequence shown here is derived from an EMBL/GenBank/DDBJ whole genome shotgun (WGS) entry which is preliminary data.</text>
</comment>
<evidence type="ECO:0000313" key="1">
    <source>
        <dbReference type="EMBL" id="MBC1316537.1"/>
    </source>
</evidence>
<evidence type="ECO:0000313" key="2">
    <source>
        <dbReference type="Proteomes" id="UP000543379"/>
    </source>
</evidence>
<accession>A0A841XZB1</accession>
<gene>
    <name evidence="1" type="ORF">HB811_07115</name>
</gene>
<reference evidence="1 2" key="1">
    <citation type="submission" date="2020-03" db="EMBL/GenBank/DDBJ databases">
        <title>Soil Listeria distribution.</title>
        <authorList>
            <person name="Liao J."/>
            <person name="Wiedmann M."/>
        </authorList>
    </citation>
    <scope>NUCLEOTIDE SEQUENCE [LARGE SCALE GENOMIC DNA]</scope>
    <source>
        <strain evidence="1 2">FSL L7-1816</strain>
    </source>
</reference>
<dbReference type="Proteomes" id="UP000543379">
    <property type="component" value="Unassembled WGS sequence"/>
</dbReference>
<protein>
    <submittedName>
        <fullName evidence="1">Uncharacterized protein</fullName>
    </submittedName>
</protein>
<dbReference type="EMBL" id="JAAROV010000002">
    <property type="protein sequence ID" value="MBC1316537.1"/>
    <property type="molecule type" value="Genomic_DNA"/>
</dbReference>
<sequence>MMAYTIGYDIVVDEEDCEEMGKEYETMAQTFEQKLIDYLASLDRILEGAVKSGQVADNLALFQQEVKGLQKKVEEISKTAKEKATSFGTAVDEADKELF</sequence>
<name>A0A841XZB1_9LIST</name>
<proteinExistence type="predicted"/>